<gene>
    <name evidence="1" type="ORF">SAMN05421847_1133</name>
</gene>
<keyword evidence="2" id="KW-1185">Reference proteome</keyword>
<name>A0A1H5W8N4_9FLAO</name>
<sequence>MGGATLFVAIFLGCRNDENVSFPTENQKLSSEAKQAFQKESPQFSILKYASKIEWGNPIVSNGAEYDAVEIPLILNDKIGAKIGDELSKPSARLLLRKSKTSNQWDFYFLLISNGNNIQNNKITYNQMQDNFPNKIAVFDKDNKIVSSFNLGGKTISVEKL</sequence>
<accession>A0A1H5W8N4</accession>
<protein>
    <submittedName>
        <fullName evidence="1">Uncharacterized protein</fullName>
    </submittedName>
</protein>
<dbReference type="EMBL" id="FNUS01000002">
    <property type="protein sequence ID" value="SEF95832.1"/>
    <property type="molecule type" value="Genomic_DNA"/>
</dbReference>
<reference evidence="2" key="1">
    <citation type="submission" date="2016-10" db="EMBL/GenBank/DDBJ databases">
        <authorList>
            <person name="Varghese N."/>
            <person name="Submissions S."/>
        </authorList>
    </citation>
    <scope>NUCLEOTIDE SEQUENCE [LARGE SCALE GENOMIC DNA]</scope>
    <source>
        <strain evidence="2">DSM 21580</strain>
    </source>
</reference>
<evidence type="ECO:0000313" key="2">
    <source>
        <dbReference type="Proteomes" id="UP000236738"/>
    </source>
</evidence>
<organism evidence="1 2">
    <name type="scientific">Halpernia humi</name>
    <dbReference type="NCBI Taxonomy" id="493375"/>
    <lineage>
        <taxon>Bacteria</taxon>
        <taxon>Pseudomonadati</taxon>
        <taxon>Bacteroidota</taxon>
        <taxon>Flavobacteriia</taxon>
        <taxon>Flavobacteriales</taxon>
        <taxon>Weeksellaceae</taxon>
        <taxon>Chryseobacterium group</taxon>
        <taxon>Halpernia</taxon>
    </lineage>
</organism>
<proteinExistence type="predicted"/>
<evidence type="ECO:0000313" key="1">
    <source>
        <dbReference type="EMBL" id="SEF95832.1"/>
    </source>
</evidence>
<dbReference type="AlphaFoldDB" id="A0A1H5W8N4"/>
<dbReference type="OrthoDB" id="1450227at2"/>
<dbReference type="RefSeq" id="WP_103913137.1">
    <property type="nucleotide sequence ID" value="NZ_FNUS01000002.1"/>
</dbReference>
<dbReference type="Proteomes" id="UP000236738">
    <property type="component" value="Unassembled WGS sequence"/>
</dbReference>